<reference evidence="3 4" key="1">
    <citation type="submission" date="2020-12" db="EMBL/GenBank/DDBJ databases">
        <title>FDA dAtabase for Regulatory Grade micrObial Sequences (FDA-ARGOS): Supporting development and validation of Infectious Disease Dx tests.</title>
        <authorList>
            <person name="Sproer C."/>
            <person name="Gronow S."/>
            <person name="Severitt S."/>
            <person name="Schroder I."/>
            <person name="Tallon L."/>
            <person name="Sadzewicz L."/>
            <person name="Zhao X."/>
            <person name="Boylan J."/>
            <person name="Ott S."/>
            <person name="Bowen H."/>
            <person name="Vavikolanu K."/>
            <person name="Mehta A."/>
            <person name="Aluvathingal J."/>
            <person name="Nadendla S."/>
            <person name="Lowell S."/>
            <person name="Myers T."/>
            <person name="Yan Y."/>
            <person name="Sichtig H."/>
        </authorList>
    </citation>
    <scope>NUCLEOTIDE SEQUENCE [LARGE SCALE GENOMIC DNA]</scope>
    <source>
        <strain evidence="3 4">FDAARGOS_1013</strain>
    </source>
</reference>
<sequence>MSREIVLLTPGAALRILITASGYRPCFNSRGLDKDLDDLGLEKRPGSNFELLQDCQAQWLRAIREDCGADWSNLIDSAWHRHSSLLRLFARDTDTTAMIPERAREALLPLLIIPELSGFIRRASREIPLLDLKTWWEVPFVTWLQVAASQSGLPAAQLRQRVVNHLDIDERTLDRWQQGESIGLNLWPYRVSVQALLTGSSLTAKQVERLTGWLVMAVALQSLSAELRDSIKRDFHMHDHRPLKSEQQVREQLKREAADRSSLPLRDQVAPVLADLDRMFADARGNQRQIRDRLDWLQALYERGSPLVRAAHEYLWSWLSARLAANLGEKDKALELYATACKQAWWRAGPNQHAILREALCYAVGVGDKVGAKHYWDKCYLLGLNNPPQLELDEQVLRRLSFEFERLFAPQKAAQRIPPAMRVEMPDKPFSPSSTDLKKPNALRKYADGRVRYTPLMNAVLWGELEHVKRLVQAGGDPNVFIPESGENALIMALRRAYERKDPEIFQYLLTLDISPETANRPASTKRETPLQIAMNMADSVVVDRLIALGANVEQACFTSPSALVYAMALLHDSIHVSDPAQLKAYLEGRVPADAFDAKCGTILDCELSAQRQGWHAMLAEPRKKLIFEAVRKHFSGSANALREVVTTLLAKGADPNRRYADFNGHRDRWTPTLFAAQLGDLDVLKAMIAAGGDPWASLEEDDSLSEKNALWVAVAYQRHTVVEHLLTLLPQRLWH</sequence>
<evidence type="ECO:0000256" key="2">
    <source>
        <dbReference type="ARBA" id="ARBA00023043"/>
    </source>
</evidence>
<evidence type="ECO:0000256" key="1">
    <source>
        <dbReference type="ARBA" id="ARBA00022737"/>
    </source>
</evidence>
<dbReference type="SMART" id="SM00248">
    <property type="entry name" value="ANK"/>
    <property type="match status" value="5"/>
</dbReference>
<dbReference type="Gene3D" id="1.25.40.20">
    <property type="entry name" value="Ankyrin repeat-containing domain"/>
    <property type="match status" value="2"/>
</dbReference>
<evidence type="ECO:0000313" key="3">
    <source>
        <dbReference type="EMBL" id="QQN50642.1"/>
    </source>
</evidence>
<proteinExistence type="predicted"/>
<organism evidence="3 4">
    <name type="scientific">Stutzerimonas balearica</name>
    <dbReference type="NCBI Taxonomy" id="74829"/>
    <lineage>
        <taxon>Bacteria</taxon>
        <taxon>Pseudomonadati</taxon>
        <taxon>Pseudomonadota</taxon>
        <taxon>Gammaproteobacteria</taxon>
        <taxon>Pseudomonadales</taxon>
        <taxon>Pseudomonadaceae</taxon>
        <taxon>Stutzerimonas</taxon>
    </lineage>
</organism>
<dbReference type="AlphaFoldDB" id="A0A9X7V252"/>
<keyword evidence="1" id="KW-0677">Repeat</keyword>
<dbReference type="EMBL" id="CP067013">
    <property type="protein sequence ID" value="QQN50642.1"/>
    <property type="molecule type" value="Genomic_DNA"/>
</dbReference>
<name>A0A9X7V252_9GAMM</name>
<dbReference type="PANTHER" id="PTHR24198:SF165">
    <property type="entry name" value="ANKYRIN REPEAT-CONTAINING PROTEIN-RELATED"/>
    <property type="match status" value="1"/>
</dbReference>
<keyword evidence="2" id="KW-0040">ANK repeat</keyword>
<dbReference type="PANTHER" id="PTHR24198">
    <property type="entry name" value="ANKYRIN REPEAT AND PROTEIN KINASE DOMAIN-CONTAINING PROTEIN"/>
    <property type="match status" value="1"/>
</dbReference>
<dbReference type="InterPro" id="IPR002110">
    <property type="entry name" value="Ankyrin_rpt"/>
</dbReference>
<dbReference type="RefSeq" id="WP_148263416.1">
    <property type="nucleotide sequence ID" value="NZ_CP067013.1"/>
</dbReference>
<dbReference type="Proteomes" id="UP000595933">
    <property type="component" value="Chromosome"/>
</dbReference>
<gene>
    <name evidence="3" type="ORF">I6H70_19280</name>
</gene>
<protein>
    <submittedName>
        <fullName evidence="3">Ankyrin repeat domain-containing protein</fullName>
    </submittedName>
</protein>
<dbReference type="SUPFAM" id="SSF48403">
    <property type="entry name" value="Ankyrin repeat"/>
    <property type="match status" value="1"/>
</dbReference>
<evidence type="ECO:0000313" key="4">
    <source>
        <dbReference type="Proteomes" id="UP000595933"/>
    </source>
</evidence>
<accession>A0A9X7V252</accession>
<dbReference type="InterPro" id="IPR036770">
    <property type="entry name" value="Ankyrin_rpt-contain_sf"/>
</dbReference>